<proteinExistence type="predicted"/>
<organism evidence="2 3">
    <name type="scientific">Vagococcus carniphilus</name>
    <dbReference type="NCBI Taxonomy" id="218144"/>
    <lineage>
        <taxon>Bacteria</taxon>
        <taxon>Bacillati</taxon>
        <taxon>Bacillota</taxon>
        <taxon>Bacilli</taxon>
        <taxon>Lactobacillales</taxon>
        <taxon>Enterococcaceae</taxon>
        <taxon>Vagococcus</taxon>
    </lineage>
</organism>
<keyword evidence="1" id="KW-0175">Coiled coil</keyword>
<dbReference type="Proteomes" id="UP001268577">
    <property type="component" value="Unassembled WGS sequence"/>
</dbReference>
<reference evidence="2" key="1">
    <citation type="submission" date="2023-03" db="EMBL/GenBank/DDBJ databases">
        <authorList>
            <person name="Shen W."/>
            <person name="Cai J."/>
        </authorList>
    </citation>
    <scope>NUCLEOTIDE SEQUENCE</scope>
    <source>
        <strain evidence="2">P96-3</strain>
    </source>
</reference>
<dbReference type="RefSeq" id="WP_311985398.1">
    <property type="nucleotide sequence ID" value="NZ_JARQBZ010000018.1"/>
</dbReference>
<accession>A0AAW8U447</accession>
<name>A0AAW8U447_9ENTE</name>
<dbReference type="AlphaFoldDB" id="A0AAW8U447"/>
<sequence>MTTKLLYKLKEFEEELDFLYEEDEELTQKIETAMTELKMIMKQKILIEAKIEDTDVELEKIKNKLVNNIVTPYNIGVHSLNTIEQDRLILMLKSNNNSKIEEALIGKLKGLDFGSLKTVNKK</sequence>
<protein>
    <submittedName>
        <fullName evidence="2">Uncharacterized protein</fullName>
    </submittedName>
</protein>
<evidence type="ECO:0000256" key="1">
    <source>
        <dbReference type="SAM" id="Coils"/>
    </source>
</evidence>
<feature type="coiled-coil region" evidence="1">
    <location>
        <begin position="9"/>
        <end position="36"/>
    </location>
</feature>
<comment type="caution">
    <text evidence="2">The sequence shown here is derived from an EMBL/GenBank/DDBJ whole genome shotgun (WGS) entry which is preliminary data.</text>
</comment>
<evidence type="ECO:0000313" key="3">
    <source>
        <dbReference type="Proteomes" id="UP001268577"/>
    </source>
</evidence>
<dbReference type="EMBL" id="JARQBZ010000018">
    <property type="protein sequence ID" value="MDT2834395.1"/>
    <property type="molecule type" value="Genomic_DNA"/>
</dbReference>
<gene>
    <name evidence="2" type="ORF">P7H70_10140</name>
</gene>
<evidence type="ECO:0000313" key="2">
    <source>
        <dbReference type="EMBL" id="MDT2834395.1"/>
    </source>
</evidence>